<accession>A0A9P0KEX2</accession>
<feature type="coiled-coil region" evidence="1">
    <location>
        <begin position="40"/>
        <end position="67"/>
    </location>
</feature>
<dbReference type="Proteomes" id="UP001152888">
    <property type="component" value="Unassembled WGS sequence"/>
</dbReference>
<reference evidence="3" key="1">
    <citation type="submission" date="2022-03" db="EMBL/GenBank/DDBJ databases">
        <authorList>
            <person name="Sayadi A."/>
        </authorList>
    </citation>
    <scope>NUCLEOTIDE SEQUENCE</scope>
</reference>
<keyword evidence="4" id="KW-1185">Reference proteome</keyword>
<dbReference type="EMBL" id="CAKOFQ010006807">
    <property type="protein sequence ID" value="CAH1973295.1"/>
    <property type="molecule type" value="Genomic_DNA"/>
</dbReference>
<feature type="region of interest" description="Disordered" evidence="2">
    <location>
        <begin position="603"/>
        <end position="626"/>
    </location>
</feature>
<feature type="compositionally biased region" description="Basic residues" evidence="2">
    <location>
        <begin position="203"/>
        <end position="212"/>
    </location>
</feature>
<feature type="coiled-coil region" evidence="1">
    <location>
        <begin position="669"/>
        <end position="720"/>
    </location>
</feature>
<evidence type="ECO:0000256" key="2">
    <source>
        <dbReference type="SAM" id="MobiDB-lite"/>
    </source>
</evidence>
<feature type="compositionally biased region" description="Polar residues" evidence="2">
    <location>
        <begin position="159"/>
        <end position="181"/>
    </location>
</feature>
<keyword evidence="1" id="KW-0175">Coiled coil</keyword>
<feature type="region of interest" description="Disordered" evidence="2">
    <location>
        <begin position="1"/>
        <end position="38"/>
    </location>
</feature>
<proteinExistence type="predicted"/>
<comment type="caution">
    <text evidence="3">The sequence shown here is derived from an EMBL/GenBank/DDBJ whole genome shotgun (WGS) entry which is preliminary data.</text>
</comment>
<dbReference type="AlphaFoldDB" id="A0A9P0KEX2"/>
<evidence type="ECO:0000313" key="4">
    <source>
        <dbReference type="Proteomes" id="UP001152888"/>
    </source>
</evidence>
<dbReference type="OrthoDB" id="76453at2759"/>
<organism evidence="3 4">
    <name type="scientific">Acanthoscelides obtectus</name>
    <name type="common">Bean weevil</name>
    <name type="synonym">Bruchus obtectus</name>
    <dbReference type="NCBI Taxonomy" id="200917"/>
    <lineage>
        <taxon>Eukaryota</taxon>
        <taxon>Metazoa</taxon>
        <taxon>Ecdysozoa</taxon>
        <taxon>Arthropoda</taxon>
        <taxon>Hexapoda</taxon>
        <taxon>Insecta</taxon>
        <taxon>Pterygota</taxon>
        <taxon>Neoptera</taxon>
        <taxon>Endopterygota</taxon>
        <taxon>Coleoptera</taxon>
        <taxon>Polyphaga</taxon>
        <taxon>Cucujiformia</taxon>
        <taxon>Chrysomeloidea</taxon>
        <taxon>Chrysomelidae</taxon>
        <taxon>Bruchinae</taxon>
        <taxon>Bruchini</taxon>
        <taxon>Acanthoscelides</taxon>
    </lineage>
</organism>
<evidence type="ECO:0000256" key="1">
    <source>
        <dbReference type="SAM" id="Coils"/>
    </source>
</evidence>
<feature type="region of interest" description="Disordered" evidence="2">
    <location>
        <begin position="152"/>
        <end position="251"/>
    </location>
</feature>
<gene>
    <name evidence="3" type="ORF">ACAOBT_LOCUS10470</name>
</gene>
<evidence type="ECO:0000313" key="3">
    <source>
        <dbReference type="EMBL" id="CAH1973295.1"/>
    </source>
</evidence>
<protein>
    <submittedName>
        <fullName evidence="3">Uncharacterized protein</fullName>
    </submittedName>
</protein>
<feature type="region of interest" description="Disordered" evidence="2">
    <location>
        <begin position="511"/>
        <end position="534"/>
    </location>
</feature>
<name>A0A9P0KEX2_ACAOB</name>
<sequence length="770" mass="86543">MGEYYDSEDPVTKFYNDYDVSPKTEPPRGPYESPENNHPLQDIEEQLEMAEDRCNTLKDQLDYMKEVYGVKKTTTISRKFSLHPSKQQKATFASISACSVSSCEARSSIPRQNSNAIGTDTSGAAVRTINNILNGITNSVNRLSELHLQISETPRTRRSSNTPHAATLPPVSSKTVGNQKDFTPPAGGTNMSDASVNVDERKKLKAAKRKSKEGKQNVMKDVYPPGARKPTSSPGPKRPTKVDRRSKYSRTSLVERTTSIVQHRKIFNSNKLPCSKPDKLVEIYHNVAARNSDSEETNFNKRNARMMLSTSAITRQVDVDVPPLNINDGTSSVEPKVSQTATIGTNVIVPQSFSYDSYSQHSEHPLLKHSLNLRDEYDPPVAPRNDKCYYKNYELPTIASRMKQAAKVYMNTFNFKAIPFVTAISTTPSHNIGINIQQVLNIIKNRHPVNGISPTLAHNIGLAAEKLNSRPLSVLVSNINSRISYRGSRCPLSNNMINYHQLQDMAKTIPEESAEEAEAARQDDGDSPVTRTIIVTGPTGDMEIRTRDMPKWAADPTMSQEQCTCAPKSGMDFQEVVRRYSRNCMVPSCTTVTKSSSTWRNKKVAQPKKAQNLNQNRKERNGYTTTQTAVGNEQVMENPLQGKEKNLKEVLTNLHSDFESLNKRYGDLSQKATNEDEETIKELEKLEVELNKKEEEITMVMTLYKEVLALKQQVKSLKQKASQGSMSQECKEAASSFKDYNNPQMAFHLTKLLRQIHTYQKRYKQDDIAL</sequence>